<evidence type="ECO:0000256" key="5">
    <source>
        <dbReference type="PROSITE-ProRule" id="PRU10141"/>
    </source>
</evidence>
<dbReference type="Proteomes" id="UP000002139">
    <property type="component" value="Chromosome"/>
</dbReference>
<protein>
    <submittedName>
        <fullName evidence="9">Protein kinase</fullName>
        <ecNumber evidence="9">2.7.11.1</ecNumber>
    </submittedName>
</protein>
<dbReference type="PROSITE" id="PS00108">
    <property type="entry name" value="PROTEIN_KINASE_ST"/>
    <property type="match status" value="1"/>
</dbReference>
<keyword evidence="10" id="KW-1185">Reference proteome</keyword>
<keyword evidence="2 5" id="KW-0547">Nucleotide-binding</keyword>
<keyword evidence="7" id="KW-0812">Transmembrane</keyword>
<dbReference type="Gene3D" id="1.10.510.10">
    <property type="entry name" value="Transferase(Phosphotransferase) domain 1"/>
    <property type="match status" value="1"/>
</dbReference>
<feature type="compositionally biased region" description="Low complexity" evidence="6">
    <location>
        <begin position="352"/>
        <end position="365"/>
    </location>
</feature>
<keyword evidence="7" id="KW-0472">Membrane</keyword>
<evidence type="ECO:0000256" key="6">
    <source>
        <dbReference type="SAM" id="MobiDB-lite"/>
    </source>
</evidence>
<evidence type="ECO:0000256" key="1">
    <source>
        <dbReference type="ARBA" id="ARBA00022679"/>
    </source>
</evidence>
<dbReference type="EMBL" id="AM746676">
    <property type="protein sequence ID" value="CAN91761.1"/>
    <property type="molecule type" value="Genomic_DNA"/>
</dbReference>
<reference evidence="9 10" key="1">
    <citation type="journal article" date="2007" name="Nat. Biotechnol.">
        <title>Complete genome sequence of the myxobacterium Sorangium cellulosum.</title>
        <authorList>
            <person name="Schneiker S."/>
            <person name="Perlova O."/>
            <person name="Kaiser O."/>
            <person name="Gerth K."/>
            <person name="Alici A."/>
            <person name="Altmeyer M.O."/>
            <person name="Bartels D."/>
            <person name="Bekel T."/>
            <person name="Beyer S."/>
            <person name="Bode E."/>
            <person name="Bode H.B."/>
            <person name="Bolten C.J."/>
            <person name="Choudhuri J.V."/>
            <person name="Doss S."/>
            <person name="Elnakady Y.A."/>
            <person name="Frank B."/>
            <person name="Gaigalat L."/>
            <person name="Goesmann A."/>
            <person name="Groeger C."/>
            <person name="Gross F."/>
            <person name="Jelsbak L."/>
            <person name="Jelsbak L."/>
            <person name="Kalinowski J."/>
            <person name="Kegler C."/>
            <person name="Knauber T."/>
            <person name="Konietzny S."/>
            <person name="Kopp M."/>
            <person name="Krause L."/>
            <person name="Krug D."/>
            <person name="Linke B."/>
            <person name="Mahmud T."/>
            <person name="Martinez-Arias R."/>
            <person name="McHardy A.C."/>
            <person name="Merai M."/>
            <person name="Meyer F."/>
            <person name="Mormann S."/>
            <person name="Munoz-Dorado J."/>
            <person name="Perez J."/>
            <person name="Pradella S."/>
            <person name="Rachid S."/>
            <person name="Raddatz G."/>
            <person name="Rosenau F."/>
            <person name="Rueckert C."/>
            <person name="Sasse F."/>
            <person name="Scharfe M."/>
            <person name="Schuster S.C."/>
            <person name="Suen G."/>
            <person name="Treuner-Lange A."/>
            <person name="Velicer G.J."/>
            <person name="Vorholter F.-J."/>
            <person name="Weissman K.J."/>
            <person name="Welch R.D."/>
            <person name="Wenzel S.C."/>
            <person name="Whitworth D.E."/>
            <person name="Wilhelm S."/>
            <person name="Wittmann C."/>
            <person name="Bloecker H."/>
            <person name="Puehler A."/>
            <person name="Mueller R."/>
        </authorList>
    </citation>
    <scope>NUCLEOTIDE SEQUENCE [LARGE SCALE GENOMIC DNA]</scope>
    <source>
        <strain evidence="10">So ce56</strain>
    </source>
</reference>
<evidence type="ECO:0000256" key="7">
    <source>
        <dbReference type="SAM" id="Phobius"/>
    </source>
</evidence>
<dbReference type="RefSeq" id="WP_012234238.1">
    <property type="nucleotide sequence ID" value="NC_010162.1"/>
</dbReference>
<dbReference type="EC" id="2.7.11.1" evidence="9"/>
<dbReference type="Pfam" id="PF00069">
    <property type="entry name" value="Pkinase"/>
    <property type="match status" value="1"/>
</dbReference>
<dbReference type="InterPro" id="IPR017441">
    <property type="entry name" value="Protein_kinase_ATP_BS"/>
</dbReference>
<feature type="region of interest" description="Disordered" evidence="6">
    <location>
        <begin position="270"/>
        <end position="434"/>
    </location>
</feature>
<feature type="transmembrane region" description="Helical" evidence="7">
    <location>
        <begin position="492"/>
        <end position="516"/>
    </location>
</feature>
<dbReference type="SMART" id="SM00220">
    <property type="entry name" value="S_TKc"/>
    <property type="match status" value="1"/>
</dbReference>
<keyword evidence="7" id="KW-1133">Transmembrane helix</keyword>
<dbReference type="eggNOG" id="COG0515">
    <property type="taxonomic scope" value="Bacteria"/>
</dbReference>
<dbReference type="BioCyc" id="SCEL448385:SCE_RS08265-MONOMER"/>
<name>A9FDH1_SORC5</name>
<dbReference type="SUPFAM" id="SSF56112">
    <property type="entry name" value="Protein kinase-like (PK-like)"/>
    <property type="match status" value="1"/>
</dbReference>
<dbReference type="STRING" id="448385.sce1603"/>
<dbReference type="InterPro" id="IPR008271">
    <property type="entry name" value="Ser/Thr_kinase_AS"/>
</dbReference>
<evidence type="ECO:0000313" key="10">
    <source>
        <dbReference type="Proteomes" id="UP000002139"/>
    </source>
</evidence>
<dbReference type="PANTHER" id="PTHR43289:SF30">
    <property type="entry name" value="NON-SPECIFIC SERINE_THREONINE PROTEIN KINASE"/>
    <property type="match status" value="1"/>
</dbReference>
<dbReference type="PROSITE" id="PS00107">
    <property type="entry name" value="PROTEIN_KINASE_ATP"/>
    <property type="match status" value="1"/>
</dbReference>
<evidence type="ECO:0000256" key="3">
    <source>
        <dbReference type="ARBA" id="ARBA00022777"/>
    </source>
</evidence>
<evidence type="ECO:0000259" key="8">
    <source>
        <dbReference type="PROSITE" id="PS50011"/>
    </source>
</evidence>
<feature type="domain" description="Protein kinase" evidence="8">
    <location>
        <begin position="20"/>
        <end position="285"/>
    </location>
</feature>
<evidence type="ECO:0000256" key="4">
    <source>
        <dbReference type="ARBA" id="ARBA00022840"/>
    </source>
</evidence>
<dbReference type="PANTHER" id="PTHR43289">
    <property type="entry name" value="MITOGEN-ACTIVATED PROTEIN KINASE KINASE KINASE 20-RELATED"/>
    <property type="match status" value="1"/>
</dbReference>
<sequence>MQSPSAPAAPPPGALICGKYRLLRRIGEGAMGVVWAAHNEATSREVALKLLVRPDPELRVRLLREARACGAVSHRNIVDIYDAAEAENGDPFLVMPLLSGETLSSLLKRKRKLEIHDASRIARDIARGLSAAHERGIIHRDLKPSNIFLHTEPGEGDAIVKILDFGVSKFLAGPQQVKTATGILIGSPAYMSPEQVRAQSDIDTRADLWALGVVMFEMLTSRRPIQGKAHELLRNVLDGEIPAVSQLVWQIDPGLDALVTQCLQRDREKRPRSAAEVAAALEPFVTPPAPQRVPSRPGSSPELRHEIPQQLGRGSWGEAAPGRSPTPATGTPLPAAMAHLQAPQGHPPGRSPTPATGTPLPAAMAHLQAPQGHPNTPVSGPRGAVASPGQPAAGAWPGQPAAGAWPGQPAAGGAATPGHRERMASNPLGDRGTIKMSPEQAAAYRSTASASSASLARPAAPLGKALSLGGTVPLDPLPEPKRPPPAPARSPVVWIAMAVVAAALLLGIGMAAGYLLRRSEVERPRDPGGERATFRAALSFALGKATSPIAATRLDPPC</sequence>
<keyword evidence="3 9" id="KW-0418">Kinase</keyword>
<keyword evidence="1 9" id="KW-0808">Transferase</keyword>
<dbReference type="CDD" id="cd14014">
    <property type="entry name" value="STKc_PknB_like"/>
    <property type="match status" value="1"/>
</dbReference>
<dbReference type="InterPro" id="IPR011009">
    <property type="entry name" value="Kinase-like_dom_sf"/>
</dbReference>
<dbReference type="Gene3D" id="3.30.200.20">
    <property type="entry name" value="Phosphorylase Kinase, domain 1"/>
    <property type="match status" value="1"/>
</dbReference>
<feature type="compositionally biased region" description="Low complexity" evidence="6">
    <location>
        <begin position="325"/>
        <end position="338"/>
    </location>
</feature>
<dbReference type="OrthoDB" id="5512503at2"/>
<dbReference type="GO" id="GO:0004674">
    <property type="term" value="F:protein serine/threonine kinase activity"/>
    <property type="evidence" value="ECO:0007669"/>
    <property type="project" value="UniProtKB-EC"/>
</dbReference>
<dbReference type="HOGENOM" id="CLU_000288_63_44_7"/>
<feature type="compositionally biased region" description="Low complexity" evidence="6">
    <location>
        <begin position="388"/>
        <end position="417"/>
    </location>
</feature>
<dbReference type="KEGG" id="scl:sce1603"/>
<dbReference type="InterPro" id="IPR000719">
    <property type="entry name" value="Prot_kinase_dom"/>
</dbReference>
<dbReference type="GO" id="GO:0005524">
    <property type="term" value="F:ATP binding"/>
    <property type="evidence" value="ECO:0007669"/>
    <property type="project" value="UniProtKB-UniRule"/>
</dbReference>
<proteinExistence type="predicted"/>
<dbReference type="PROSITE" id="PS50011">
    <property type="entry name" value="PROTEIN_KINASE_DOM"/>
    <property type="match status" value="1"/>
</dbReference>
<evidence type="ECO:0000313" key="9">
    <source>
        <dbReference type="EMBL" id="CAN91761.1"/>
    </source>
</evidence>
<organism evidence="9 10">
    <name type="scientific">Sorangium cellulosum (strain So ce56)</name>
    <name type="common">Polyangium cellulosum (strain So ce56)</name>
    <dbReference type="NCBI Taxonomy" id="448385"/>
    <lineage>
        <taxon>Bacteria</taxon>
        <taxon>Pseudomonadati</taxon>
        <taxon>Myxococcota</taxon>
        <taxon>Polyangia</taxon>
        <taxon>Polyangiales</taxon>
        <taxon>Polyangiaceae</taxon>
        <taxon>Sorangium</taxon>
    </lineage>
</organism>
<dbReference type="AlphaFoldDB" id="A9FDH1"/>
<feature type="binding site" evidence="5">
    <location>
        <position position="49"/>
    </location>
    <ligand>
        <name>ATP</name>
        <dbReference type="ChEBI" id="CHEBI:30616"/>
    </ligand>
</feature>
<gene>
    <name evidence="9" type="ordered locus">sce1603</name>
</gene>
<evidence type="ECO:0000256" key="2">
    <source>
        <dbReference type="ARBA" id="ARBA00022741"/>
    </source>
</evidence>
<keyword evidence="4 5" id="KW-0067">ATP-binding</keyword>
<accession>A9FDH1</accession>